<gene>
    <name evidence="3" type="ORF">GCM10025883_32910</name>
</gene>
<feature type="domain" description="MobA-like NTP transferase" evidence="2">
    <location>
        <begin position="5"/>
        <end position="149"/>
    </location>
</feature>
<dbReference type="PANTHER" id="PTHR19136">
    <property type="entry name" value="MOLYBDENUM COFACTOR GUANYLYLTRANSFERASE"/>
    <property type="match status" value="1"/>
</dbReference>
<dbReference type="Proteomes" id="UP001157126">
    <property type="component" value="Unassembled WGS sequence"/>
</dbReference>
<dbReference type="EMBL" id="BSUO01000001">
    <property type="protein sequence ID" value="GMA41246.1"/>
    <property type="molecule type" value="Genomic_DNA"/>
</dbReference>
<dbReference type="PANTHER" id="PTHR19136:SF81">
    <property type="entry name" value="MOLYBDENUM COFACTOR GUANYLYLTRANSFERASE"/>
    <property type="match status" value="1"/>
</dbReference>
<protein>
    <recommendedName>
        <fullName evidence="2">MobA-like NTP transferase domain-containing protein</fullName>
    </recommendedName>
</protein>
<organism evidence="3 4">
    <name type="scientific">Mobilicoccus caccae</name>
    <dbReference type="NCBI Taxonomy" id="1859295"/>
    <lineage>
        <taxon>Bacteria</taxon>
        <taxon>Bacillati</taxon>
        <taxon>Actinomycetota</taxon>
        <taxon>Actinomycetes</taxon>
        <taxon>Micrococcales</taxon>
        <taxon>Dermatophilaceae</taxon>
        <taxon>Mobilicoccus</taxon>
    </lineage>
</organism>
<evidence type="ECO:0000259" key="2">
    <source>
        <dbReference type="Pfam" id="PF12804"/>
    </source>
</evidence>
<keyword evidence="4" id="KW-1185">Reference proteome</keyword>
<dbReference type="Gene3D" id="3.90.550.10">
    <property type="entry name" value="Spore Coat Polysaccharide Biosynthesis Protein SpsA, Chain A"/>
    <property type="match status" value="1"/>
</dbReference>
<dbReference type="InterPro" id="IPR029044">
    <property type="entry name" value="Nucleotide-diphossugar_trans"/>
</dbReference>
<dbReference type="RefSeq" id="WP_284304812.1">
    <property type="nucleotide sequence ID" value="NZ_BSUO01000001.1"/>
</dbReference>
<proteinExistence type="predicted"/>
<evidence type="ECO:0000313" key="4">
    <source>
        <dbReference type="Proteomes" id="UP001157126"/>
    </source>
</evidence>
<dbReference type="InterPro" id="IPR025877">
    <property type="entry name" value="MobA-like_NTP_Trfase"/>
</dbReference>
<name>A0ABQ6IU97_9MICO</name>
<reference evidence="4" key="1">
    <citation type="journal article" date="2019" name="Int. J. Syst. Evol. Microbiol.">
        <title>The Global Catalogue of Microorganisms (GCM) 10K type strain sequencing project: providing services to taxonomists for standard genome sequencing and annotation.</title>
        <authorList>
            <consortium name="The Broad Institute Genomics Platform"/>
            <consortium name="The Broad Institute Genome Sequencing Center for Infectious Disease"/>
            <person name="Wu L."/>
            <person name="Ma J."/>
        </authorList>
    </citation>
    <scope>NUCLEOTIDE SEQUENCE [LARGE SCALE GENOMIC DNA]</scope>
    <source>
        <strain evidence="4">NBRC 113072</strain>
    </source>
</reference>
<dbReference type="SUPFAM" id="SSF53448">
    <property type="entry name" value="Nucleotide-diphospho-sugar transferases"/>
    <property type="match status" value="1"/>
</dbReference>
<comment type="caution">
    <text evidence="3">The sequence shown here is derived from an EMBL/GenBank/DDBJ whole genome shotgun (WGS) entry which is preliminary data.</text>
</comment>
<accession>A0ABQ6IU97</accession>
<keyword evidence="1" id="KW-0808">Transferase</keyword>
<dbReference type="Pfam" id="PF12804">
    <property type="entry name" value="NTP_transf_3"/>
    <property type="match status" value="1"/>
</dbReference>
<sequence>MSVTVIILCGGTSARMGGVDKTAMDLDGRSVLDRIVVDLPDDWPIVCVGEPRPLSRDVTWTREDPPLGGPVAGLAAGLAAGPDSDVIVTLAGDQPFAGPTAVACAESLRGAQLGPDIDGVAARQDDGHPQALLAAYRREPFARAVSAADPGSGVYRTLSRLEVLTLDSDTRATLDVDTPADLDDARSTIRDADASG</sequence>
<evidence type="ECO:0000256" key="1">
    <source>
        <dbReference type="ARBA" id="ARBA00022679"/>
    </source>
</evidence>
<evidence type="ECO:0000313" key="3">
    <source>
        <dbReference type="EMBL" id="GMA41246.1"/>
    </source>
</evidence>